<dbReference type="NCBIfam" id="TIGR01869">
    <property type="entry name" value="casC_Cse4"/>
    <property type="match status" value="1"/>
</dbReference>
<dbReference type="InterPro" id="IPR010148">
    <property type="entry name" value="CRISPR-assoc_prot_CT1975"/>
</dbReference>
<organism evidence="1 2">
    <name type="scientific">Inmirania thermothiophila</name>
    <dbReference type="NCBI Taxonomy" id="1750597"/>
    <lineage>
        <taxon>Bacteria</taxon>
        <taxon>Pseudomonadati</taxon>
        <taxon>Pseudomonadota</taxon>
        <taxon>Gammaproteobacteria</taxon>
        <taxon>Chromatiales</taxon>
        <taxon>Ectothiorhodospiraceae</taxon>
        <taxon>Inmirania</taxon>
    </lineage>
</organism>
<accession>A0A3N1Y2E6</accession>
<dbReference type="EMBL" id="RJVI01000002">
    <property type="protein sequence ID" value="ROR32701.1"/>
    <property type="molecule type" value="Genomic_DNA"/>
</dbReference>
<keyword evidence="2" id="KW-1185">Reference proteome</keyword>
<evidence type="ECO:0000313" key="1">
    <source>
        <dbReference type="EMBL" id="ROR32701.1"/>
    </source>
</evidence>
<dbReference type="AlphaFoldDB" id="A0A3N1Y2E6"/>
<name>A0A3N1Y2E6_9GAMM</name>
<comment type="caution">
    <text evidence="1">The sequence shown here is derived from an EMBL/GenBank/DDBJ whole genome shotgun (WGS) entry which is preliminary data.</text>
</comment>
<sequence>MFLQIHFLTSYHATLLNRDDAGLAKRIPFGGAERLRVSSQCQKRHWREWLMAQTYLPSGLRTREFFGREVKRRLVEGGMDETLAHALILHLAKALLTAAGEKDAVDKKTLAMKQPVLFGRPEADFFVWLIQEAAKQGDEKAASAWFDEQLKAGKKNLKALMNQAGAHNLAAGFEGALFGRFVTSDILTRLDAPVHVAHAFTTHALDTEVDFFTVVDDLNKDEETGAAHAGDMELGAGIFYGYVAVDVPLLVSNLTGADAKDWRKQDHADARNLLEQLIRAIAQVSPGAKRGATAPYAHAEWMLLEVGETQPRSLANAYLQPVKLSERIHPLAQSAEAAAEYLTGMEAMYGKDHTGRWVSSRHPWPRAAEPVLPLPEAVGQALDRIFGAAS</sequence>
<dbReference type="Proteomes" id="UP000276634">
    <property type="component" value="Unassembled WGS sequence"/>
</dbReference>
<gene>
    <name evidence="1" type="ORF">EDC57_1908</name>
</gene>
<protein>
    <submittedName>
        <fullName evidence="1">CRISPR-associated Cse4 family protein</fullName>
    </submittedName>
</protein>
<dbReference type="Pfam" id="PF09344">
    <property type="entry name" value="Cas_CT1975"/>
    <property type="match status" value="1"/>
</dbReference>
<evidence type="ECO:0000313" key="2">
    <source>
        <dbReference type="Proteomes" id="UP000276634"/>
    </source>
</evidence>
<reference evidence="1 2" key="1">
    <citation type="submission" date="2018-11" db="EMBL/GenBank/DDBJ databases">
        <title>Genomic Encyclopedia of Type Strains, Phase IV (KMG-IV): sequencing the most valuable type-strain genomes for metagenomic binning, comparative biology and taxonomic classification.</title>
        <authorList>
            <person name="Goeker M."/>
        </authorList>
    </citation>
    <scope>NUCLEOTIDE SEQUENCE [LARGE SCALE GENOMIC DNA]</scope>
    <source>
        <strain evidence="1 2">DSM 100275</strain>
    </source>
</reference>
<dbReference type="RefSeq" id="WP_123401610.1">
    <property type="nucleotide sequence ID" value="NZ_RJVI01000002.1"/>
</dbReference>
<dbReference type="OrthoDB" id="5291250at2"/>
<proteinExistence type="predicted"/>